<dbReference type="AlphaFoldDB" id="A0A2P2PQE5"/>
<name>A0A2P2PQE5_RHIMU</name>
<protein>
    <submittedName>
        <fullName evidence="1">Uncharacterized protein</fullName>
    </submittedName>
</protein>
<evidence type="ECO:0000313" key="1">
    <source>
        <dbReference type="EMBL" id="MBX56911.1"/>
    </source>
</evidence>
<accession>A0A2P2PQE5</accession>
<dbReference type="EMBL" id="GGEC01076427">
    <property type="protein sequence ID" value="MBX56911.1"/>
    <property type="molecule type" value="Transcribed_RNA"/>
</dbReference>
<proteinExistence type="predicted"/>
<organism evidence="1">
    <name type="scientific">Rhizophora mucronata</name>
    <name type="common">Asiatic mangrove</name>
    <dbReference type="NCBI Taxonomy" id="61149"/>
    <lineage>
        <taxon>Eukaryota</taxon>
        <taxon>Viridiplantae</taxon>
        <taxon>Streptophyta</taxon>
        <taxon>Embryophyta</taxon>
        <taxon>Tracheophyta</taxon>
        <taxon>Spermatophyta</taxon>
        <taxon>Magnoliopsida</taxon>
        <taxon>eudicotyledons</taxon>
        <taxon>Gunneridae</taxon>
        <taxon>Pentapetalae</taxon>
        <taxon>rosids</taxon>
        <taxon>fabids</taxon>
        <taxon>Malpighiales</taxon>
        <taxon>Rhizophoraceae</taxon>
        <taxon>Rhizophora</taxon>
    </lineage>
</organism>
<reference evidence="1" key="1">
    <citation type="submission" date="2018-02" db="EMBL/GenBank/DDBJ databases">
        <title>Rhizophora mucronata_Transcriptome.</title>
        <authorList>
            <person name="Meera S.P."/>
            <person name="Sreeshan A."/>
            <person name="Augustine A."/>
        </authorList>
    </citation>
    <scope>NUCLEOTIDE SEQUENCE</scope>
    <source>
        <tissue evidence="1">Leaf</tissue>
    </source>
</reference>
<sequence>MFKQTIIKHFHTHGIDDYLVWRLSWGGKATRFYDPILSFFLRPQLITIYKAMQTDVSIEPRKKILLLSY</sequence>